<accession>A0A1N7SUN0</accession>
<evidence type="ECO:0000313" key="1">
    <source>
        <dbReference type="EMBL" id="SIT51177.1"/>
    </source>
</evidence>
<proteinExistence type="predicted"/>
<sequence>MLKTLTAKTLAGLIDKALNILGSNARKAPTPRTGARQEAGNRAQVLFNRGRRQSTQINEVRTVL</sequence>
<reference evidence="1" key="1">
    <citation type="submission" date="2016-12" db="EMBL/GenBank/DDBJ databases">
        <authorList>
            <person name="Moulin L."/>
        </authorList>
    </citation>
    <scope>NUCLEOTIDE SEQUENCE [LARGE SCALE GENOMIC DNA]</scope>
    <source>
        <strain evidence="1">STM 7183</strain>
    </source>
</reference>
<gene>
    <name evidence="1" type="ORF">BN2476_1050012</name>
</gene>
<dbReference type="EMBL" id="CYGY02000105">
    <property type="protein sequence ID" value="SIT51177.1"/>
    <property type="molecule type" value="Genomic_DNA"/>
</dbReference>
<organism evidence="1 2">
    <name type="scientific">Paraburkholderia piptadeniae</name>
    <dbReference type="NCBI Taxonomy" id="1701573"/>
    <lineage>
        <taxon>Bacteria</taxon>
        <taxon>Pseudomonadati</taxon>
        <taxon>Pseudomonadota</taxon>
        <taxon>Betaproteobacteria</taxon>
        <taxon>Burkholderiales</taxon>
        <taxon>Burkholderiaceae</taxon>
        <taxon>Paraburkholderia</taxon>
    </lineage>
</organism>
<protein>
    <submittedName>
        <fullName evidence="1">Uncharacterized protein</fullName>
    </submittedName>
</protein>
<comment type="caution">
    <text evidence="1">The sequence shown here is derived from an EMBL/GenBank/DDBJ whole genome shotgun (WGS) entry which is preliminary data.</text>
</comment>
<name>A0A1N7SUN0_9BURK</name>
<dbReference type="AlphaFoldDB" id="A0A1N7SUN0"/>
<evidence type="ECO:0000313" key="2">
    <source>
        <dbReference type="Proteomes" id="UP000195569"/>
    </source>
</evidence>
<keyword evidence="2" id="KW-1185">Reference proteome</keyword>
<dbReference type="Proteomes" id="UP000195569">
    <property type="component" value="Unassembled WGS sequence"/>
</dbReference>